<feature type="active site" description="Proton acceptor" evidence="8">
    <location>
        <position position="217"/>
    </location>
</feature>
<dbReference type="PROSITE" id="PS01326">
    <property type="entry name" value="DAP_EPIMERASE"/>
    <property type="match status" value="1"/>
</dbReference>
<comment type="catalytic activity">
    <reaction evidence="7 8">
        <text>(2S,6S)-2,6-diaminopimelate = meso-2,6-diaminopimelate</text>
        <dbReference type="Rhea" id="RHEA:15393"/>
        <dbReference type="ChEBI" id="CHEBI:57609"/>
        <dbReference type="ChEBI" id="CHEBI:57791"/>
        <dbReference type="EC" id="5.1.1.7"/>
    </reaction>
</comment>
<feature type="site" description="Could be important to modulate the pK values of the two catalytic cysteine residues" evidence="8">
    <location>
        <position position="156"/>
    </location>
</feature>
<evidence type="ECO:0000256" key="7">
    <source>
        <dbReference type="ARBA" id="ARBA00051712"/>
    </source>
</evidence>
<feature type="binding site" evidence="8">
    <location>
        <begin position="218"/>
        <end position="219"/>
    </location>
    <ligand>
        <name>substrate</name>
    </ligand>
</feature>
<keyword evidence="5 8" id="KW-0457">Lysine biosynthesis</keyword>
<dbReference type="InterPro" id="IPR018510">
    <property type="entry name" value="DAP_epimerase_AS"/>
</dbReference>
<dbReference type="NCBIfam" id="TIGR00652">
    <property type="entry name" value="DapF"/>
    <property type="match status" value="1"/>
</dbReference>
<feature type="binding site" evidence="8">
    <location>
        <begin position="208"/>
        <end position="209"/>
    </location>
    <ligand>
        <name>substrate</name>
    </ligand>
</feature>
<evidence type="ECO:0000256" key="2">
    <source>
        <dbReference type="ARBA" id="ARBA00010219"/>
    </source>
</evidence>
<evidence type="ECO:0000256" key="1">
    <source>
        <dbReference type="ARBA" id="ARBA00005196"/>
    </source>
</evidence>
<dbReference type="Proteomes" id="UP000746471">
    <property type="component" value="Unassembled WGS sequence"/>
</dbReference>
<dbReference type="RefSeq" id="WP_213237917.1">
    <property type="nucleotide sequence ID" value="NZ_JAHBCL010000030.1"/>
</dbReference>
<name>A0ABS5PSA9_9FIRM</name>
<dbReference type="InterPro" id="IPR001653">
    <property type="entry name" value="DAP_epimerase_DapF"/>
</dbReference>
<organism evidence="10 11">
    <name type="scientific">Fusibacter paucivorans</name>
    <dbReference type="NCBI Taxonomy" id="76009"/>
    <lineage>
        <taxon>Bacteria</taxon>
        <taxon>Bacillati</taxon>
        <taxon>Bacillota</taxon>
        <taxon>Clostridia</taxon>
        <taxon>Eubacteriales</taxon>
        <taxon>Eubacteriales Family XII. Incertae Sedis</taxon>
        <taxon>Fusibacter</taxon>
    </lineage>
</organism>
<evidence type="ECO:0000256" key="6">
    <source>
        <dbReference type="ARBA" id="ARBA00023235"/>
    </source>
</evidence>
<dbReference type="Gene3D" id="3.10.310.10">
    <property type="entry name" value="Diaminopimelate Epimerase, Chain A, domain 1"/>
    <property type="match status" value="2"/>
</dbReference>
<evidence type="ECO:0000256" key="9">
    <source>
        <dbReference type="PROSITE-ProRule" id="PRU10125"/>
    </source>
</evidence>
<feature type="binding site" evidence="8">
    <location>
        <position position="154"/>
    </location>
    <ligand>
        <name>substrate</name>
    </ligand>
</feature>
<dbReference type="HAMAP" id="MF_00197">
    <property type="entry name" value="DAP_epimerase"/>
    <property type="match status" value="1"/>
</dbReference>
<feature type="binding site" evidence="8">
    <location>
        <begin position="75"/>
        <end position="76"/>
    </location>
    <ligand>
        <name>substrate</name>
    </ligand>
</feature>
<dbReference type="EMBL" id="JAHBCL010000030">
    <property type="protein sequence ID" value="MBS7528055.1"/>
    <property type="molecule type" value="Genomic_DNA"/>
</dbReference>
<feature type="binding site" evidence="8">
    <location>
        <position position="65"/>
    </location>
    <ligand>
        <name>substrate</name>
    </ligand>
</feature>
<dbReference type="GO" id="GO:0008837">
    <property type="term" value="F:diaminopimelate epimerase activity"/>
    <property type="evidence" value="ECO:0007669"/>
    <property type="project" value="UniProtKB-EC"/>
</dbReference>
<accession>A0ABS5PSA9</accession>
<evidence type="ECO:0000313" key="10">
    <source>
        <dbReference type="EMBL" id="MBS7528055.1"/>
    </source>
</evidence>
<comment type="subunit">
    <text evidence="8">Homodimer.</text>
</comment>
<keyword evidence="6 8" id="KW-0413">Isomerase</keyword>
<comment type="caution">
    <text evidence="10">The sequence shown here is derived from an EMBL/GenBank/DDBJ whole genome shotgun (WGS) entry which is preliminary data.</text>
</comment>
<evidence type="ECO:0000256" key="4">
    <source>
        <dbReference type="ARBA" id="ARBA00022605"/>
    </source>
</evidence>
<evidence type="ECO:0000313" key="11">
    <source>
        <dbReference type="Proteomes" id="UP000746471"/>
    </source>
</evidence>
<feature type="binding site" evidence="8">
    <location>
        <position position="190"/>
    </location>
    <ligand>
        <name>substrate</name>
    </ligand>
</feature>
<comment type="similarity">
    <text evidence="2 8">Belongs to the diaminopimelate epimerase family.</text>
</comment>
<feature type="active site" evidence="9">
    <location>
        <position position="74"/>
    </location>
</feature>
<dbReference type="PANTHER" id="PTHR31689:SF0">
    <property type="entry name" value="DIAMINOPIMELATE EPIMERASE"/>
    <property type="match status" value="1"/>
</dbReference>
<evidence type="ECO:0000256" key="5">
    <source>
        <dbReference type="ARBA" id="ARBA00023154"/>
    </source>
</evidence>
<feature type="binding site" evidence="8">
    <location>
        <position position="11"/>
    </location>
    <ligand>
        <name>substrate</name>
    </ligand>
</feature>
<comment type="subcellular location">
    <subcellularLocation>
        <location evidence="8">Cytoplasm</location>
    </subcellularLocation>
</comment>
<reference evidence="10 11" key="1">
    <citation type="submission" date="2021-05" db="EMBL/GenBank/DDBJ databases">
        <title>Fusibacter ferrireducens sp. nov., an anaerobic, sulfur- and Fe-reducing bacterium isolated from the mangrove sediment.</title>
        <authorList>
            <person name="Qiu D."/>
        </authorList>
    </citation>
    <scope>NUCLEOTIDE SEQUENCE [LARGE SCALE GENOMIC DNA]</scope>
    <source>
        <strain evidence="10 11">DSM 12116</strain>
    </source>
</reference>
<dbReference type="PANTHER" id="PTHR31689">
    <property type="entry name" value="DIAMINOPIMELATE EPIMERASE, CHLOROPLASTIC"/>
    <property type="match status" value="1"/>
</dbReference>
<dbReference type="EC" id="5.1.1.7" evidence="3 8"/>
<comment type="pathway">
    <text evidence="1 8">Amino-acid biosynthesis; L-lysine biosynthesis via DAP pathway; DL-2,6-diaminopimelate from LL-2,6-diaminopimelate: step 1/1.</text>
</comment>
<feature type="active site" description="Proton donor" evidence="8">
    <location>
        <position position="74"/>
    </location>
</feature>
<protein>
    <recommendedName>
        <fullName evidence="3 8">Diaminopimelate epimerase</fullName>
        <shortName evidence="8">DAP epimerase</shortName>
        <ecNumber evidence="3 8">5.1.1.7</ecNumber>
    </recommendedName>
    <alternativeName>
        <fullName evidence="8">PLP-independent amino acid racemase</fullName>
    </alternativeName>
</protein>
<proteinExistence type="inferred from homology"/>
<evidence type="ECO:0000256" key="8">
    <source>
        <dbReference type="HAMAP-Rule" id="MF_00197"/>
    </source>
</evidence>
<evidence type="ECO:0000256" key="3">
    <source>
        <dbReference type="ARBA" id="ARBA00013080"/>
    </source>
</evidence>
<keyword evidence="4 8" id="KW-0028">Amino-acid biosynthesis</keyword>
<gene>
    <name evidence="8 10" type="primary">dapF</name>
    <name evidence="10" type="ORF">KHM83_15320</name>
</gene>
<keyword evidence="8" id="KW-0963">Cytoplasm</keyword>
<dbReference type="Pfam" id="PF01678">
    <property type="entry name" value="DAP_epimerase"/>
    <property type="match status" value="2"/>
</dbReference>
<comment type="caution">
    <text evidence="8">Lacks conserved residue(s) required for the propagation of feature annotation.</text>
</comment>
<feature type="site" description="Could be important to modulate the pK values of the two catalytic cysteine residues" evidence="8">
    <location>
        <position position="208"/>
    </location>
</feature>
<keyword evidence="11" id="KW-1185">Reference proteome</keyword>
<sequence>MKLIKSQGTGNDFIIIDETKDLIPAKYTRSFIAERLCDRDKGIGADGILYVSHSDKADAKMRIFNADGSEAPMCGNGLRCFSRYVMDELGVDVIQVETMEVIYKVRCVPTFDQYVNGYEIMLNNVVFHGKTDFIKGYESEFNGPYEFDFVTITNFHAVTLNGIEPPSDETLKAYGVFANEAKQYFENGVNVNFGTILAEDKLYVRTYERGVGITKSCGTGMTSTVTTYALKHDRMFKWIEVYNDGGKIKCYIEPNGNHYNARFVGNATHEFEAEVDLEELLESSEIRIQPNIFLEEAQLFEAFYNKTRQEIAKLNYDLEA</sequence>
<dbReference type="SUPFAM" id="SSF54506">
    <property type="entry name" value="Diaminopimelate epimerase-like"/>
    <property type="match status" value="2"/>
</dbReference>
<comment type="function">
    <text evidence="8">Catalyzes the stereoinversion of LL-2,6-diaminopimelate (L,L-DAP) to meso-diaminopimelate (meso-DAP), a precursor of L-lysine and an essential component of the bacterial peptidoglycan.</text>
</comment>